<reference evidence="2 3" key="1">
    <citation type="journal article" date="2019" name="Genome Biol. Evol.">
        <title>Insights into the evolution of the New World diploid cottons (Gossypium, subgenus Houzingenia) based on genome sequencing.</title>
        <authorList>
            <person name="Grover C.E."/>
            <person name="Arick M.A. 2nd"/>
            <person name="Thrash A."/>
            <person name="Conover J.L."/>
            <person name="Sanders W.S."/>
            <person name="Peterson D.G."/>
            <person name="Frelichowski J.E."/>
            <person name="Scheffler J.A."/>
            <person name="Scheffler B.E."/>
            <person name="Wendel J.F."/>
        </authorList>
    </citation>
    <scope>NUCLEOTIDE SEQUENCE [LARGE SCALE GENOMIC DNA]</scope>
    <source>
        <strain evidence="2">4</strain>
        <tissue evidence="2">Leaf</tissue>
    </source>
</reference>
<keyword evidence="3" id="KW-1185">Reference proteome</keyword>
<dbReference type="GO" id="GO:0004523">
    <property type="term" value="F:RNA-DNA hybrid ribonuclease activity"/>
    <property type="evidence" value="ECO:0007669"/>
    <property type="project" value="InterPro"/>
</dbReference>
<dbReference type="PANTHER" id="PTHR47723:SF19">
    <property type="entry name" value="POLYNUCLEOTIDYL TRANSFERASE, RIBONUCLEASE H-LIKE SUPERFAMILY PROTEIN"/>
    <property type="match status" value="1"/>
</dbReference>
<gene>
    <name evidence="2" type="ORF">Golax_018095</name>
</gene>
<dbReference type="InterPro" id="IPR053151">
    <property type="entry name" value="RNase_H-like"/>
</dbReference>
<evidence type="ECO:0000313" key="2">
    <source>
        <dbReference type="EMBL" id="MBA0705947.1"/>
    </source>
</evidence>
<dbReference type="InterPro" id="IPR036397">
    <property type="entry name" value="RNaseH_sf"/>
</dbReference>
<name>A0A7J8Z279_9ROSI</name>
<dbReference type="Gene3D" id="3.30.420.10">
    <property type="entry name" value="Ribonuclease H-like superfamily/Ribonuclease H"/>
    <property type="match status" value="1"/>
</dbReference>
<evidence type="ECO:0000259" key="1">
    <source>
        <dbReference type="Pfam" id="PF13456"/>
    </source>
</evidence>
<dbReference type="Proteomes" id="UP000593574">
    <property type="component" value="Unassembled WGS sequence"/>
</dbReference>
<evidence type="ECO:0000313" key="3">
    <source>
        <dbReference type="Proteomes" id="UP000593574"/>
    </source>
</evidence>
<proteinExistence type="predicted"/>
<dbReference type="Pfam" id="PF13456">
    <property type="entry name" value="RVT_3"/>
    <property type="match status" value="1"/>
</dbReference>
<organism evidence="2 3">
    <name type="scientific">Gossypium laxum</name>
    <dbReference type="NCBI Taxonomy" id="34288"/>
    <lineage>
        <taxon>Eukaryota</taxon>
        <taxon>Viridiplantae</taxon>
        <taxon>Streptophyta</taxon>
        <taxon>Embryophyta</taxon>
        <taxon>Tracheophyta</taxon>
        <taxon>Spermatophyta</taxon>
        <taxon>Magnoliopsida</taxon>
        <taxon>eudicotyledons</taxon>
        <taxon>Gunneridae</taxon>
        <taxon>Pentapetalae</taxon>
        <taxon>rosids</taxon>
        <taxon>malvids</taxon>
        <taxon>Malvales</taxon>
        <taxon>Malvaceae</taxon>
        <taxon>Malvoideae</taxon>
        <taxon>Gossypium</taxon>
    </lineage>
</organism>
<dbReference type="PANTHER" id="PTHR47723">
    <property type="entry name" value="OS05G0353850 PROTEIN"/>
    <property type="match status" value="1"/>
</dbReference>
<protein>
    <recommendedName>
        <fullName evidence="1">RNase H type-1 domain-containing protein</fullName>
    </recommendedName>
</protein>
<dbReference type="EMBL" id="JABEZV010000002">
    <property type="protein sequence ID" value="MBA0705947.1"/>
    <property type="molecule type" value="Genomic_DNA"/>
</dbReference>
<feature type="domain" description="RNase H type-1" evidence="1">
    <location>
        <begin position="13"/>
        <end position="73"/>
    </location>
</feature>
<dbReference type="InterPro" id="IPR044730">
    <property type="entry name" value="RNase_H-like_dom_plant"/>
</dbReference>
<dbReference type="InterPro" id="IPR002156">
    <property type="entry name" value="RNaseH_domain"/>
</dbReference>
<sequence>MRRGSRSNFVDRVLRDQNGNWILGYNHYLGKCTVFEVELWGILDGIFILLSKSFNKVTIQIDNLEVVRALQGSVMVGS</sequence>
<dbReference type="CDD" id="cd06222">
    <property type="entry name" value="RNase_H_like"/>
    <property type="match status" value="1"/>
</dbReference>
<dbReference type="GO" id="GO:0003676">
    <property type="term" value="F:nucleic acid binding"/>
    <property type="evidence" value="ECO:0007669"/>
    <property type="project" value="InterPro"/>
</dbReference>
<dbReference type="AlphaFoldDB" id="A0A7J8Z279"/>
<accession>A0A7J8Z279</accession>
<comment type="caution">
    <text evidence="2">The sequence shown here is derived from an EMBL/GenBank/DDBJ whole genome shotgun (WGS) entry which is preliminary data.</text>
</comment>